<accession>A0A6J4UXL1</accession>
<reference evidence="2" key="1">
    <citation type="submission" date="2020-02" db="EMBL/GenBank/DDBJ databases">
        <authorList>
            <person name="Meier V. D."/>
        </authorList>
    </citation>
    <scope>NUCLEOTIDE SEQUENCE</scope>
    <source>
        <strain evidence="2">AVDCRST_MAG88</strain>
    </source>
</reference>
<feature type="compositionally biased region" description="Low complexity" evidence="1">
    <location>
        <begin position="93"/>
        <end position="103"/>
    </location>
</feature>
<feature type="non-terminal residue" evidence="2">
    <location>
        <position position="1"/>
    </location>
</feature>
<feature type="region of interest" description="Disordered" evidence="1">
    <location>
        <begin position="1"/>
        <end position="121"/>
    </location>
</feature>
<dbReference type="EMBL" id="CADCWM010000465">
    <property type="protein sequence ID" value="CAA9561407.1"/>
    <property type="molecule type" value="Genomic_DNA"/>
</dbReference>
<name>A0A6J4UXL1_9BACT</name>
<sequence>GWSKRPAQAGRAEPAGQPVAAQRPDRGGVGGGAHEGHLPGGAVPAHRRAARQAAGHRGRRPQHPGERVPHVGGGAGLCGSGRELLRRAGAGAGTATTGAAAGAPRAEGHRCAGPGADTGGL</sequence>
<organism evidence="2">
    <name type="scientific">uncultured Thermomicrobiales bacterium</name>
    <dbReference type="NCBI Taxonomy" id="1645740"/>
    <lineage>
        <taxon>Bacteria</taxon>
        <taxon>Pseudomonadati</taxon>
        <taxon>Thermomicrobiota</taxon>
        <taxon>Thermomicrobia</taxon>
        <taxon>Thermomicrobiales</taxon>
        <taxon>environmental samples</taxon>
    </lineage>
</organism>
<evidence type="ECO:0000313" key="2">
    <source>
        <dbReference type="EMBL" id="CAA9561407.1"/>
    </source>
</evidence>
<dbReference type="AlphaFoldDB" id="A0A6J4UXL1"/>
<protein>
    <submittedName>
        <fullName evidence="2">Uncharacterized protein</fullName>
    </submittedName>
</protein>
<proteinExistence type="predicted"/>
<evidence type="ECO:0000256" key="1">
    <source>
        <dbReference type="SAM" id="MobiDB-lite"/>
    </source>
</evidence>
<gene>
    <name evidence="2" type="ORF">AVDCRST_MAG88-1536</name>
</gene>
<feature type="non-terminal residue" evidence="2">
    <location>
        <position position="121"/>
    </location>
</feature>
<feature type="compositionally biased region" description="Basic residues" evidence="1">
    <location>
        <begin position="45"/>
        <end position="62"/>
    </location>
</feature>